<dbReference type="EMBL" id="LBVO01000014">
    <property type="protein sequence ID" value="KKQ90042.1"/>
    <property type="molecule type" value="Genomic_DNA"/>
</dbReference>
<keyword evidence="4 5" id="KW-0472">Membrane</keyword>
<comment type="subcellular location">
    <subcellularLocation>
        <location evidence="1">Membrane</location>
        <topology evidence="1">Multi-pass membrane protein</topology>
    </subcellularLocation>
</comment>
<sequence length="155" mass="17837">MFKLFIKEIRLHQWVKNILIFLPAIFANKIFNLNNLYFLAFAFLAFSLTASSLYIINDIFDRDKDRAHPEKKDRPIASGKLSVKTALAWSAIMLLGSFMIIFFINQTLIWLLIGYVVLISLYSIYLKNLPIIDMVVIAIGFIIRIFFGSAVIEVP</sequence>
<evidence type="ECO:0000256" key="5">
    <source>
        <dbReference type="SAM" id="Phobius"/>
    </source>
</evidence>
<keyword evidence="6" id="KW-0808">Transferase</keyword>
<dbReference type="PANTHER" id="PTHR11048">
    <property type="entry name" value="PRENYLTRANSFERASES"/>
    <property type="match status" value="1"/>
</dbReference>
<dbReference type="GO" id="GO:0005886">
    <property type="term" value="C:plasma membrane"/>
    <property type="evidence" value="ECO:0007669"/>
    <property type="project" value="TreeGrafter"/>
</dbReference>
<protein>
    <submittedName>
        <fullName evidence="6">Phosphoribose diphosphate:decaprenyl-phosphate phosphoribosyltransferase family protein</fullName>
    </submittedName>
</protein>
<dbReference type="InterPro" id="IPR044878">
    <property type="entry name" value="UbiA_sf"/>
</dbReference>
<dbReference type="GO" id="GO:0009247">
    <property type="term" value="P:glycolipid biosynthetic process"/>
    <property type="evidence" value="ECO:0007669"/>
    <property type="project" value="TreeGrafter"/>
</dbReference>
<organism evidence="6 7">
    <name type="scientific">Berkelbacteria bacterium GW2011_GWA2_38_9</name>
    <dbReference type="NCBI Taxonomy" id="1618334"/>
    <lineage>
        <taxon>Bacteria</taxon>
        <taxon>Candidatus Berkelbacteria</taxon>
    </lineage>
</organism>
<keyword evidence="3 5" id="KW-1133">Transmembrane helix</keyword>
<dbReference type="InterPro" id="IPR000537">
    <property type="entry name" value="UbiA_prenyltransferase"/>
</dbReference>
<dbReference type="AlphaFoldDB" id="A0A0G0LG42"/>
<feature type="transmembrane region" description="Helical" evidence="5">
    <location>
        <begin position="108"/>
        <end position="125"/>
    </location>
</feature>
<dbReference type="Proteomes" id="UP000033934">
    <property type="component" value="Unassembled WGS sequence"/>
</dbReference>
<keyword evidence="2 5" id="KW-0812">Transmembrane</keyword>
<dbReference type="PANTHER" id="PTHR11048:SF5">
    <property type="entry name" value="DECAPRENYL-PHOSPHATE PHOSPHORIBOSYLTRANSFERASE"/>
    <property type="match status" value="1"/>
</dbReference>
<comment type="caution">
    <text evidence="6">The sequence shown here is derived from an EMBL/GenBank/DDBJ whole genome shotgun (WGS) entry which is preliminary data.</text>
</comment>
<dbReference type="GO" id="GO:0016757">
    <property type="term" value="F:glycosyltransferase activity"/>
    <property type="evidence" value="ECO:0007669"/>
    <property type="project" value="UniProtKB-KW"/>
</dbReference>
<proteinExistence type="predicted"/>
<evidence type="ECO:0000256" key="1">
    <source>
        <dbReference type="ARBA" id="ARBA00004141"/>
    </source>
</evidence>
<evidence type="ECO:0000256" key="4">
    <source>
        <dbReference type="ARBA" id="ARBA00023136"/>
    </source>
</evidence>
<keyword evidence="6" id="KW-0328">Glycosyltransferase</keyword>
<feature type="transmembrane region" description="Helical" evidence="5">
    <location>
        <begin position="81"/>
        <end position="102"/>
    </location>
</feature>
<evidence type="ECO:0000313" key="7">
    <source>
        <dbReference type="Proteomes" id="UP000033934"/>
    </source>
</evidence>
<evidence type="ECO:0000256" key="2">
    <source>
        <dbReference type="ARBA" id="ARBA00022692"/>
    </source>
</evidence>
<dbReference type="InterPro" id="IPR039653">
    <property type="entry name" value="Prenyltransferase"/>
</dbReference>
<evidence type="ECO:0000256" key="3">
    <source>
        <dbReference type="ARBA" id="ARBA00022989"/>
    </source>
</evidence>
<accession>A0A0G0LG42</accession>
<feature type="transmembrane region" description="Helical" evidence="5">
    <location>
        <begin position="132"/>
        <end position="152"/>
    </location>
</feature>
<feature type="transmembrane region" description="Helical" evidence="5">
    <location>
        <begin position="37"/>
        <end position="60"/>
    </location>
</feature>
<gene>
    <name evidence="6" type="ORF">UT11_C0014G0006</name>
</gene>
<dbReference type="Gene3D" id="1.10.357.140">
    <property type="entry name" value="UbiA prenyltransferase"/>
    <property type="match status" value="1"/>
</dbReference>
<reference evidence="6 7" key="1">
    <citation type="journal article" date="2015" name="Nature">
        <title>rRNA introns, odd ribosomes, and small enigmatic genomes across a large radiation of phyla.</title>
        <authorList>
            <person name="Brown C.T."/>
            <person name="Hug L.A."/>
            <person name="Thomas B.C."/>
            <person name="Sharon I."/>
            <person name="Castelle C.J."/>
            <person name="Singh A."/>
            <person name="Wilkins M.J."/>
            <person name="Williams K.H."/>
            <person name="Banfield J.F."/>
        </authorList>
    </citation>
    <scope>NUCLEOTIDE SEQUENCE [LARGE SCALE GENOMIC DNA]</scope>
</reference>
<evidence type="ECO:0000313" key="6">
    <source>
        <dbReference type="EMBL" id="KKQ90042.1"/>
    </source>
</evidence>
<dbReference type="GO" id="GO:0016765">
    <property type="term" value="F:transferase activity, transferring alkyl or aryl (other than methyl) groups"/>
    <property type="evidence" value="ECO:0007669"/>
    <property type="project" value="InterPro"/>
</dbReference>
<name>A0A0G0LG42_9BACT</name>
<dbReference type="Pfam" id="PF01040">
    <property type="entry name" value="UbiA"/>
    <property type="match status" value="1"/>
</dbReference>